<feature type="chain" id="PRO_5012318243" description="Spore coat protein SP96" evidence="1">
    <location>
        <begin position="18"/>
        <end position="291"/>
    </location>
</feature>
<dbReference type="Proteomes" id="UP000184330">
    <property type="component" value="Unassembled WGS sequence"/>
</dbReference>
<name>A0A1L7XJW8_9HELO</name>
<evidence type="ECO:0000313" key="3">
    <source>
        <dbReference type="Proteomes" id="UP000184330"/>
    </source>
</evidence>
<organism evidence="2 3">
    <name type="scientific">Phialocephala subalpina</name>
    <dbReference type="NCBI Taxonomy" id="576137"/>
    <lineage>
        <taxon>Eukaryota</taxon>
        <taxon>Fungi</taxon>
        <taxon>Dikarya</taxon>
        <taxon>Ascomycota</taxon>
        <taxon>Pezizomycotina</taxon>
        <taxon>Leotiomycetes</taxon>
        <taxon>Helotiales</taxon>
        <taxon>Mollisiaceae</taxon>
        <taxon>Phialocephala</taxon>
        <taxon>Phialocephala fortinii species complex</taxon>
    </lineage>
</organism>
<feature type="signal peptide" evidence="1">
    <location>
        <begin position="1"/>
        <end position="17"/>
    </location>
</feature>
<accession>A0A1L7XJW8</accession>
<reference evidence="2 3" key="1">
    <citation type="submission" date="2016-03" db="EMBL/GenBank/DDBJ databases">
        <authorList>
            <person name="Ploux O."/>
        </authorList>
    </citation>
    <scope>NUCLEOTIDE SEQUENCE [LARGE SCALE GENOMIC DNA]</scope>
    <source>
        <strain evidence="2 3">UAMH 11012</strain>
    </source>
</reference>
<proteinExistence type="predicted"/>
<evidence type="ECO:0008006" key="4">
    <source>
        <dbReference type="Google" id="ProtNLM"/>
    </source>
</evidence>
<gene>
    <name evidence="2" type="ORF">PAC_15208</name>
</gene>
<evidence type="ECO:0000256" key="1">
    <source>
        <dbReference type="SAM" id="SignalP"/>
    </source>
</evidence>
<keyword evidence="1" id="KW-0732">Signal</keyword>
<dbReference type="Gene3D" id="2.70.50.70">
    <property type="match status" value="1"/>
</dbReference>
<protein>
    <recommendedName>
        <fullName evidence="4">Spore coat protein SP96</fullName>
    </recommendedName>
</protein>
<dbReference type="EMBL" id="FJOG01000030">
    <property type="protein sequence ID" value="CZR65308.1"/>
    <property type="molecule type" value="Genomic_DNA"/>
</dbReference>
<dbReference type="PANTHER" id="PTHR36182:SF1">
    <property type="entry name" value="PROTEIN, PUTATIVE (AFU_ORTHOLOGUE AFUA_6G10930)-RELATED"/>
    <property type="match status" value="1"/>
</dbReference>
<dbReference type="AlphaFoldDB" id="A0A1L7XJW8"/>
<sequence>MFWHSGLYLVVLPCVASHLFVGVPPPLRAHDDISLLITPLNGDPNSGIGQLPFPCKGFQVDLDGSGGMPVADWTSGQDVTFSYVSSASMHAFADQTPSLFDSTNTTGATMHNPGAAHSGGSCQVAFSYDRGETWVVVHSWEGNCPRVNTPGSVTNVYDINQDYTFTVPADFPSGQRVLFGWVWINASGNRELYMSCSSVNIQGAGSVTTQTPAGPPLFVANLNPINNDCVTKENTAIIYPSKFIENTVVDVAPAPVDIVPAVVLQDFSATNPASCGSDNSTLVGLLKDPSN</sequence>
<dbReference type="PANTHER" id="PTHR36182">
    <property type="entry name" value="PROTEIN, PUTATIVE (AFU_ORTHOLOGUE AFUA_6G10930)-RELATED"/>
    <property type="match status" value="1"/>
</dbReference>
<evidence type="ECO:0000313" key="2">
    <source>
        <dbReference type="EMBL" id="CZR65308.1"/>
    </source>
</evidence>
<dbReference type="STRING" id="576137.A0A1L7XJW8"/>
<keyword evidence="3" id="KW-1185">Reference proteome</keyword>
<dbReference type="OrthoDB" id="3499685at2759"/>